<dbReference type="Pfam" id="PF00975">
    <property type="entry name" value="Thioesterase"/>
    <property type="match status" value="1"/>
</dbReference>
<dbReference type="SUPFAM" id="SSF47336">
    <property type="entry name" value="ACP-like"/>
    <property type="match status" value="1"/>
</dbReference>
<dbReference type="PANTHER" id="PTHR45527">
    <property type="entry name" value="NONRIBOSOMAL PEPTIDE SYNTHETASE"/>
    <property type="match status" value="1"/>
</dbReference>
<dbReference type="PROSITE" id="PS50075">
    <property type="entry name" value="CARRIER"/>
    <property type="match status" value="1"/>
</dbReference>
<dbReference type="Gene3D" id="3.30.559.10">
    <property type="entry name" value="Chloramphenicol acetyltransferase-like domain"/>
    <property type="match status" value="1"/>
</dbReference>
<dbReference type="SUPFAM" id="SSF56801">
    <property type="entry name" value="Acetyl-CoA synthetase-like"/>
    <property type="match status" value="1"/>
</dbReference>
<dbReference type="InterPro" id="IPR036736">
    <property type="entry name" value="ACP-like_sf"/>
</dbReference>
<dbReference type="RefSeq" id="WP_345671446.1">
    <property type="nucleotide sequence ID" value="NZ_BAABKC010000112.1"/>
</dbReference>
<dbReference type="InterPro" id="IPR020845">
    <property type="entry name" value="AMP-binding_CS"/>
</dbReference>
<dbReference type="SUPFAM" id="SSF52777">
    <property type="entry name" value="CoA-dependent acyltransferases"/>
    <property type="match status" value="2"/>
</dbReference>
<dbReference type="Gene3D" id="2.30.38.10">
    <property type="entry name" value="Luciferase, Domain 3"/>
    <property type="match status" value="1"/>
</dbReference>
<dbReference type="PANTHER" id="PTHR45527:SF1">
    <property type="entry name" value="FATTY ACID SYNTHASE"/>
    <property type="match status" value="1"/>
</dbReference>
<name>A0ABP9LF85_9ACTN</name>
<evidence type="ECO:0000313" key="3">
    <source>
        <dbReference type="EMBL" id="GAA5074792.1"/>
    </source>
</evidence>
<evidence type="ECO:0000313" key="4">
    <source>
        <dbReference type="Proteomes" id="UP001500124"/>
    </source>
</evidence>
<accession>A0ABP9LF85</accession>
<dbReference type="Pfam" id="PF00550">
    <property type="entry name" value="PP-binding"/>
    <property type="match status" value="1"/>
</dbReference>
<evidence type="ECO:0000256" key="1">
    <source>
        <dbReference type="ARBA" id="ARBA00001957"/>
    </source>
</evidence>
<dbReference type="Gene3D" id="3.40.50.1820">
    <property type="entry name" value="alpha/beta hydrolase"/>
    <property type="match status" value="1"/>
</dbReference>
<dbReference type="Gene3D" id="3.40.50.980">
    <property type="match status" value="2"/>
</dbReference>
<dbReference type="EMBL" id="BAABKC010000112">
    <property type="protein sequence ID" value="GAA5074792.1"/>
    <property type="molecule type" value="Genomic_DNA"/>
</dbReference>
<dbReference type="Pfam" id="PF00668">
    <property type="entry name" value="Condensation"/>
    <property type="match status" value="1"/>
</dbReference>
<dbReference type="CDD" id="cd17646">
    <property type="entry name" value="A_NRPS_AB3403-like"/>
    <property type="match status" value="1"/>
</dbReference>
<dbReference type="InterPro" id="IPR029058">
    <property type="entry name" value="AB_hydrolase_fold"/>
</dbReference>
<comment type="cofactor">
    <cofactor evidence="1">
        <name>pantetheine 4'-phosphate</name>
        <dbReference type="ChEBI" id="CHEBI:47942"/>
    </cofactor>
</comment>
<dbReference type="InterPro" id="IPR001031">
    <property type="entry name" value="Thioesterase"/>
</dbReference>
<reference evidence="4" key="1">
    <citation type="journal article" date="2019" name="Int. J. Syst. Evol. Microbiol.">
        <title>The Global Catalogue of Microorganisms (GCM) 10K type strain sequencing project: providing services to taxonomists for standard genome sequencing and annotation.</title>
        <authorList>
            <consortium name="The Broad Institute Genomics Platform"/>
            <consortium name="The Broad Institute Genome Sequencing Center for Infectious Disease"/>
            <person name="Wu L."/>
            <person name="Ma J."/>
        </authorList>
    </citation>
    <scope>NUCLEOTIDE SEQUENCE [LARGE SCALE GENOMIC DNA]</scope>
    <source>
        <strain evidence="4">JCM 18410</strain>
    </source>
</reference>
<gene>
    <name evidence="3" type="ORF">GCM10023336_63200</name>
</gene>
<protein>
    <recommendedName>
        <fullName evidence="2">Carrier domain-containing protein</fullName>
    </recommendedName>
</protein>
<organism evidence="3 4">
    <name type="scientific">Streptomyces similanensis</name>
    <dbReference type="NCBI Taxonomy" id="1274988"/>
    <lineage>
        <taxon>Bacteria</taxon>
        <taxon>Bacillati</taxon>
        <taxon>Actinomycetota</taxon>
        <taxon>Actinomycetes</taxon>
        <taxon>Kitasatosporales</taxon>
        <taxon>Streptomycetaceae</taxon>
        <taxon>Streptomyces</taxon>
    </lineage>
</organism>
<dbReference type="Gene3D" id="1.10.1200.10">
    <property type="entry name" value="ACP-like"/>
    <property type="match status" value="1"/>
</dbReference>
<dbReference type="InterPro" id="IPR023213">
    <property type="entry name" value="CAT-like_dom_sf"/>
</dbReference>
<evidence type="ECO:0000259" key="2">
    <source>
        <dbReference type="PROSITE" id="PS50075"/>
    </source>
</evidence>
<dbReference type="InterPro" id="IPR010071">
    <property type="entry name" value="AA_adenyl_dom"/>
</dbReference>
<dbReference type="NCBIfam" id="TIGR01733">
    <property type="entry name" value="AA-adenyl-dom"/>
    <property type="match status" value="1"/>
</dbReference>
<dbReference type="InterPro" id="IPR045851">
    <property type="entry name" value="AMP-bd_C_sf"/>
</dbReference>
<sequence length="1320" mass="143790">MATDHPAVQEHPTSPTQRRLWLVDRIAPGGCAYTVPLAVRVHGALDERALRATLDRIVARHEVLRTTFHLVDGEPVQRVHPARPLPLAVRDLTGESDARRWVDEAVERASRQVFDLATGPLFTAELLRIGPTEHVLSLAAHHIVIDGWSLGRLLSELETLYADFAAGRPDSLPPLPLQYGDYARRRSGPDGEGSGERERAYWRTALDGAPPVLELPSVHPRTGAAGSGAGALRTARLPAALAEDLAELAELHGGTLFMTLLTAFDVLLHRYTGRTDLVVGTPVAGRLSADVEPMIGCFINTLPLRVRIDPRRTFTDLLGDVREVALGAYDHQALSFEEIVDAVQPDRSAPLAPLFQVMFAVNNTPPPAAPRGPLRVEPLPARRSEVKYDLNMSAAYGPSGIDLAVEYRTDLFDEGWVDRFLAQLRTLLQAVVEDPDRPVGDLPVLPAAERRLLLREWNATAVDHPPVDAVHELIHRQTDRTPEAVAVSFEGAELTYRELEGRANRLAHRLRALGVRPGELVGLCLHRSTELVIALLAVLKAGGAYVPLDPDHPEERLAFVCEDAGAKVVLTHAAARDRVPSAAPLVMDLDEEAAALERCTPHRPEPVNAPDDTAYVIYTSGSTGTPKGVVNSHRGIVNRLRWMQDRFGLRGDDTVLQKTPYGFDVSVWEFLWPLMTGARLVVARPDGHKDPRYLAGLIRAERVTTAHFVPSMLEVFLEVEEVSDLTSLRRVVCSGEALPAALARRFLAEAGHCGLHNLYGPTEAAIDVSHWECRPDEPGPGVPIGRPIANTRLYVLDERGAPAPVGVPGELCIAGVQVARGYLNRPELTAERFVTDPFHGGRMYRTGDLARWRPDGALDFLGRLDDQVKLRGFRVELGEVEAVAGAVDGIRNAVALARDQRLVLYAVGDRERVDTARLREAMGRSLPEYMVPETVVWLAEIPLSPNGKADRKALPDPGPVTDESEHVAARDGLELALVALWEDVLGRRPVGVTDDFFDLGGTSLRAVRLLSRVAAEHGRELPLSSLFAGGATVERMAAELRTGPSGAWSPIVPIRAAGSRPPLFCLPPAVGNALSYLDLTRHLPEDQPVYGLQSFGLDAGQHPVDLLEEAVEHYLDAIVGVQPDGPYHLVGFCVGSVVAYAVAQRLRGTGREVASLTMLDGGPPNLDNGLEQADEADLAAWFGWELGRAADRRLEIDPDELRTVPPERLTEELLSRAAAADVLPPDTATGQLSRLMAVFNANVRAVRGYPLTPWDGPLTAVRAAEEPHSPVTGWQRLLDRPLRIHDVPGDHYTMMRPPHVPALAELLARATDPDTPGGAR</sequence>
<dbReference type="CDD" id="cd19531">
    <property type="entry name" value="LCL_NRPS-like"/>
    <property type="match status" value="1"/>
</dbReference>
<keyword evidence="4" id="KW-1185">Reference proteome</keyword>
<dbReference type="PROSITE" id="PS00455">
    <property type="entry name" value="AMP_BINDING"/>
    <property type="match status" value="1"/>
</dbReference>
<dbReference type="SUPFAM" id="SSF53474">
    <property type="entry name" value="alpha/beta-Hydrolases"/>
    <property type="match status" value="1"/>
</dbReference>
<dbReference type="InterPro" id="IPR000873">
    <property type="entry name" value="AMP-dep_synth/lig_dom"/>
</dbReference>
<dbReference type="InterPro" id="IPR020802">
    <property type="entry name" value="TesA-like"/>
</dbReference>
<dbReference type="Gene3D" id="3.30.559.30">
    <property type="entry name" value="Nonribosomal peptide synthetase, condensation domain"/>
    <property type="match status" value="1"/>
</dbReference>
<dbReference type="Proteomes" id="UP001500124">
    <property type="component" value="Unassembled WGS sequence"/>
</dbReference>
<comment type="caution">
    <text evidence="3">The sequence shown here is derived from an EMBL/GenBank/DDBJ whole genome shotgun (WGS) entry which is preliminary data.</text>
</comment>
<dbReference type="Gene3D" id="3.30.300.30">
    <property type="match status" value="1"/>
</dbReference>
<dbReference type="SMART" id="SM00824">
    <property type="entry name" value="PKS_TE"/>
    <property type="match status" value="1"/>
</dbReference>
<dbReference type="Pfam" id="PF00501">
    <property type="entry name" value="AMP-binding"/>
    <property type="match status" value="1"/>
</dbReference>
<proteinExistence type="predicted"/>
<feature type="domain" description="Carrier" evidence="2">
    <location>
        <begin position="968"/>
        <end position="1044"/>
    </location>
</feature>
<dbReference type="InterPro" id="IPR001242">
    <property type="entry name" value="Condensation_dom"/>
</dbReference>
<dbReference type="InterPro" id="IPR009081">
    <property type="entry name" value="PP-bd_ACP"/>
</dbReference>